<keyword evidence="1" id="KW-0934">Plastid</keyword>
<accession>A0A386B1E8</accession>
<geneLocation type="chloroplast" evidence="1"/>
<protein>
    <submittedName>
        <fullName evidence="1">Uncharacterized protein</fullName>
    </submittedName>
</protein>
<gene>
    <name evidence="1" type="primary">orf147</name>
</gene>
<dbReference type="EMBL" id="MH591110">
    <property type="protein sequence ID" value="AYC65493.1"/>
    <property type="molecule type" value="Genomic_DNA"/>
</dbReference>
<proteinExistence type="predicted"/>
<evidence type="ECO:0000313" key="1">
    <source>
        <dbReference type="EMBL" id="AYC65493.1"/>
    </source>
</evidence>
<keyword evidence="1" id="KW-0150">Chloroplast</keyword>
<dbReference type="AlphaFoldDB" id="A0A386B1E8"/>
<name>A0A386B1E8_9CHLO</name>
<reference evidence="1" key="2">
    <citation type="journal article" date="2019" name="Mol. Phylogenet. Evol.">
        <title>Reassessment of the classification of bryopsidales (chlorophyta) based on chloroplast phylogenomic analyses.</title>
        <authorList>
            <person name="Cremen M.C."/>
            <person name="Leliaert F."/>
            <person name="West J."/>
            <person name="Lam D.W."/>
            <person name="Shimada S."/>
            <person name="Lopez-Bautista J.M."/>
            <person name="Verbruggen H."/>
        </authorList>
    </citation>
    <scope>NUCLEOTIDE SEQUENCE</scope>
</reference>
<sequence length="147" mass="17228">MPKPVAHLERVQELSSLDYNLKRDSIFNLVVQKDVSIVRAPLQSPGTSQYVQITAELDTRAFVESNYPEITKTYHYVEAVNIAHKYQKLEALGRHATCFANSFSQHKSLLEEHNCFNFDQFYRTELKNHYQNHGGRENWKNRPQLNF</sequence>
<dbReference type="GeneID" id="38279410"/>
<organism evidence="1">
    <name type="scientific">Rhipiliopsis peltata</name>
    <dbReference type="NCBI Taxonomy" id="2320810"/>
    <lineage>
        <taxon>Eukaryota</taxon>
        <taxon>Viridiplantae</taxon>
        <taxon>Chlorophyta</taxon>
        <taxon>core chlorophytes</taxon>
        <taxon>Ulvophyceae</taxon>
        <taxon>TCBD clade</taxon>
        <taxon>Bryopsidales</taxon>
        <taxon>Halimedineae</taxon>
        <taxon>Halimedaceae</taxon>
        <taxon>Rhipiliopsideae</taxon>
        <taxon>Rhipiliopsis</taxon>
    </lineage>
</organism>
<dbReference type="RefSeq" id="YP_009519499.1">
    <property type="nucleotide sequence ID" value="NC_039526.1"/>
</dbReference>
<reference evidence="1" key="1">
    <citation type="submission" date="2018-07" db="EMBL/GenBank/DDBJ databases">
        <authorList>
            <person name="Quirk P.G."/>
            <person name="Krulwich T.A."/>
        </authorList>
    </citation>
    <scope>NUCLEOTIDE SEQUENCE</scope>
</reference>